<dbReference type="InterPro" id="IPR027417">
    <property type="entry name" value="P-loop_NTPase"/>
</dbReference>
<evidence type="ECO:0000313" key="5">
    <source>
        <dbReference type="Proteomes" id="UP000326062"/>
    </source>
</evidence>
<organism evidence="4 5">
    <name type="scientific">Muntiacus reevesi</name>
    <name type="common">Reeves' muntjac</name>
    <name type="synonym">Cervus reevesi</name>
    <dbReference type="NCBI Taxonomy" id="9886"/>
    <lineage>
        <taxon>Eukaryota</taxon>
        <taxon>Metazoa</taxon>
        <taxon>Chordata</taxon>
        <taxon>Craniata</taxon>
        <taxon>Vertebrata</taxon>
        <taxon>Euteleostomi</taxon>
        <taxon>Mammalia</taxon>
        <taxon>Eutheria</taxon>
        <taxon>Laurasiatheria</taxon>
        <taxon>Artiodactyla</taxon>
        <taxon>Ruminantia</taxon>
        <taxon>Pecora</taxon>
        <taxon>Cervidae</taxon>
        <taxon>Muntiacinae</taxon>
        <taxon>Muntiacus</taxon>
    </lineage>
</organism>
<evidence type="ECO:0000256" key="2">
    <source>
        <dbReference type="ARBA" id="ARBA00022840"/>
    </source>
</evidence>
<dbReference type="EMBL" id="VCEB01000473">
    <property type="protein sequence ID" value="KAB0353736.1"/>
    <property type="molecule type" value="Genomic_DNA"/>
</dbReference>
<reference evidence="4 5" key="1">
    <citation type="submission" date="2019-06" db="EMBL/GenBank/DDBJ databases">
        <title>Discovery of a novel chromosome fission-fusion reversal in muntjac.</title>
        <authorList>
            <person name="Mudd A.B."/>
            <person name="Bredeson J.V."/>
            <person name="Baum R."/>
            <person name="Hockemeyer D."/>
            <person name="Rokhsar D.S."/>
        </authorList>
    </citation>
    <scope>NUCLEOTIDE SEQUENCE [LARGE SCALE GENOMIC DNA]</scope>
    <source>
        <strain evidence="4">UCam_UCB_Mr</strain>
        <tissue evidence="4">Fibroblast cell line</tissue>
    </source>
</reference>
<dbReference type="FunFam" id="3.40.50.300:FF:003492">
    <property type="entry name" value="AGAP012735-PA"/>
    <property type="match status" value="1"/>
</dbReference>
<dbReference type="Gene3D" id="3.40.50.300">
    <property type="entry name" value="P-loop containing nucleotide triphosphate hydrolases"/>
    <property type="match status" value="1"/>
</dbReference>
<dbReference type="InterPro" id="IPR003439">
    <property type="entry name" value="ABC_transporter-like_ATP-bd"/>
</dbReference>
<evidence type="ECO:0000256" key="1">
    <source>
        <dbReference type="ARBA" id="ARBA00022741"/>
    </source>
</evidence>
<dbReference type="InterPro" id="IPR050173">
    <property type="entry name" value="ABC_transporter_C-like"/>
</dbReference>
<sequence>MSFFFLYPQVQLKEVINDLPGKMDTELAEYGLNFSVGQQQLVCLARAILRKNWILIIDKATAHVDPRTDELIKKEIHEKFAYCTVLTIAHRLSTIIDSKWIMVLDSGRIKEYGQPYDLLQNTNSLFYKMVQQLGEAEAAALTERAKQVSLLQGVVVKVCLQGSLLTISTRGLITSTLCLFNQKPPETKAL</sequence>
<accession>A0A5N3VZ86</accession>
<dbReference type="SUPFAM" id="SSF52540">
    <property type="entry name" value="P-loop containing nucleoside triphosphate hydrolases"/>
    <property type="match status" value="1"/>
</dbReference>
<name>A0A5N3VZ86_MUNRE</name>
<keyword evidence="5" id="KW-1185">Reference proteome</keyword>
<dbReference type="GO" id="GO:0042626">
    <property type="term" value="F:ATPase-coupled transmembrane transporter activity"/>
    <property type="evidence" value="ECO:0007669"/>
    <property type="project" value="TreeGrafter"/>
</dbReference>
<dbReference type="Pfam" id="PF00005">
    <property type="entry name" value="ABC_tran"/>
    <property type="match status" value="1"/>
</dbReference>
<keyword evidence="2" id="KW-0067">ATP-binding</keyword>
<evidence type="ECO:0000259" key="3">
    <source>
        <dbReference type="Pfam" id="PF00005"/>
    </source>
</evidence>
<dbReference type="Proteomes" id="UP000326062">
    <property type="component" value="Unassembled WGS sequence"/>
</dbReference>
<gene>
    <name evidence="4" type="ORF">FD755_023567</name>
</gene>
<protein>
    <recommendedName>
        <fullName evidence="3">ABC transporter domain-containing protein</fullName>
    </recommendedName>
</protein>
<dbReference type="GO" id="GO:0005886">
    <property type="term" value="C:plasma membrane"/>
    <property type="evidence" value="ECO:0007669"/>
    <property type="project" value="TreeGrafter"/>
</dbReference>
<dbReference type="AlphaFoldDB" id="A0A5N3VZ86"/>
<dbReference type="GO" id="GO:0016887">
    <property type="term" value="F:ATP hydrolysis activity"/>
    <property type="evidence" value="ECO:0007669"/>
    <property type="project" value="InterPro"/>
</dbReference>
<comment type="caution">
    <text evidence="4">The sequence shown here is derived from an EMBL/GenBank/DDBJ whole genome shotgun (WGS) entry which is preliminary data.</text>
</comment>
<evidence type="ECO:0000313" key="4">
    <source>
        <dbReference type="EMBL" id="KAB0353736.1"/>
    </source>
</evidence>
<dbReference type="GO" id="GO:0005524">
    <property type="term" value="F:ATP binding"/>
    <property type="evidence" value="ECO:0007669"/>
    <property type="project" value="UniProtKB-KW"/>
</dbReference>
<feature type="domain" description="ABC transporter" evidence="3">
    <location>
        <begin position="11"/>
        <end position="62"/>
    </location>
</feature>
<dbReference type="PANTHER" id="PTHR24223:SF357">
    <property type="entry name" value="ATP-BINDING CASSETTE SUB-FAMILY C MEMBER 4"/>
    <property type="match status" value="1"/>
</dbReference>
<keyword evidence="1" id="KW-0547">Nucleotide-binding</keyword>
<dbReference type="PANTHER" id="PTHR24223">
    <property type="entry name" value="ATP-BINDING CASSETTE SUB-FAMILY C"/>
    <property type="match status" value="1"/>
</dbReference>
<proteinExistence type="predicted"/>